<accession>A0A917NWL6</accession>
<name>A0A917NWL6_9PROT</name>
<dbReference type="AlphaFoldDB" id="A0A917NWL6"/>
<evidence type="ECO:0000313" key="2">
    <source>
        <dbReference type="Proteomes" id="UP000661507"/>
    </source>
</evidence>
<sequence length="74" mass="7757">MFTISASSASIASFCDASQAVICASVLMRCLLVGGDLHRKARFAKGPGLWRGGLEGQRPSNLLPYTAGQRCAQG</sequence>
<dbReference type="Proteomes" id="UP000661507">
    <property type="component" value="Unassembled WGS sequence"/>
</dbReference>
<dbReference type="EMBL" id="BMKW01000014">
    <property type="protein sequence ID" value="GGJ35724.1"/>
    <property type="molecule type" value="Genomic_DNA"/>
</dbReference>
<evidence type="ECO:0000313" key="1">
    <source>
        <dbReference type="EMBL" id="GGJ35724.1"/>
    </source>
</evidence>
<protein>
    <submittedName>
        <fullName evidence="1">Uncharacterized protein</fullName>
    </submittedName>
</protein>
<reference evidence="1" key="1">
    <citation type="journal article" date="2014" name="Int. J. Syst. Evol. Microbiol.">
        <title>Complete genome sequence of Corynebacterium casei LMG S-19264T (=DSM 44701T), isolated from a smear-ripened cheese.</title>
        <authorList>
            <consortium name="US DOE Joint Genome Institute (JGI-PGF)"/>
            <person name="Walter F."/>
            <person name="Albersmeier A."/>
            <person name="Kalinowski J."/>
            <person name="Ruckert C."/>
        </authorList>
    </citation>
    <scope>NUCLEOTIDE SEQUENCE</scope>
    <source>
        <strain evidence="1">CGMCC 1.3617</strain>
    </source>
</reference>
<comment type="caution">
    <text evidence="1">The sequence shown here is derived from an EMBL/GenBank/DDBJ whole genome shotgun (WGS) entry which is preliminary data.</text>
</comment>
<reference evidence="1" key="2">
    <citation type="submission" date="2020-09" db="EMBL/GenBank/DDBJ databases">
        <authorList>
            <person name="Sun Q."/>
            <person name="Zhou Y."/>
        </authorList>
    </citation>
    <scope>NUCLEOTIDE SEQUENCE</scope>
    <source>
        <strain evidence="1">CGMCC 1.3617</strain>
    </source>
</reference>
<organism evidence="1 2">
    <name type="scientific">Neoroseomonas lacus</name>
    <dbReference type="NCBI Taxonomy" id="287609"/>
    <lineage>
        <taxon>Bacteria</taxon>
        <taxon>Pseudomonadati</taxon>
        <taxon>Pseudomonadota</taxon>
        <taxon>Alphaproteobacteria</taxon>
        <taxon>Acetobacterales</taxon>
        <taxon>Acetobacteraceae</taxon>
        <taxon>Neoroseomonas</taxon>
    </lineage>
</organism>
<proteinExistence type="predicted"/>
<keyword evidence="2" id="KW-1185">Reference proteome</keyword>
<gene>
    <name evidence="1" type="ORF">GCM10011320_49360</name>
</gene>